<dbReference type="InterPro" id="IPR013762">
    <property type="entry name" value="Integrase-like_cat_sf"/>
</dbReference>
<accession>A0A0F9BX09</accession>
<dbReference type="InterPro" id="IPR011010">
    <property type="entry name" value="DNA_brk_join_enz"/>
</dbReference>
<dbReference type="PANTHER" id="PTHR30349">
    <property type="entry name" value="PHAGE INTEGRASE-RELATED"/>
    <property type="match status" value="1"/>
</dbReference>
<dbReference type="InterPro" id="IPR050090">
    <property type="entry name" value="Tyrosine_recombinase_XerCD"/>
</dbReference>
<dbReference type="PROSITE" id="PS51898">
    <property type="entry name" value="TYR_RECOMBINASE"/>
    <property type="match status" value="1"/>
</dbReference>
<evidence type="ECO:0000256" key="1">
    <source>
        <dbReference type="ARBA" id="ARBA00023125"/>
    </source>
</evidence>
<dbReference type="CDD" id="cd00796">
    <property type="entry name" value="INT_Rci_Hp1_C"/>
    <property type="match status" value="1"/>
</dbReference>
<dbReference type="SUPFAM" id="SSF56349">
    <property type="entry name" value="DNA breaking-rejoining enzymes"/>
    <property type="match status" value="1"/>
</dbReference>
<comment type="caution">
    <text evidence="4">The sequence shown here is derived from an EMBL/GenBank/DDBJ whole genome shotgun (WGS) entry which is preliminary data.</text>
</comment>
<sequence length="318" mass="36117">MEKYLYHFRIGPPSVVPQSRQFFVLGVELGEEVTNNLCVTLGPLVSQEVNIVPYLRDSFGGLKATQITPKSINTYLMDRTESAVLGTVYYELAILRRAFKLAVRRGELATVPTFPDMRKLNNARQGFFTDADVALLQVELPEHLRGLALFAYLTSWRKMEMLNLTWGRVDMGDCVVWLEGPGTKSKRARTFPFKHYPALKAVIEIQREYAEQWEYRTGKIVTHVFTNQGKPIKDYDCAWRSACRRAGLEGRTMHDNRRSAVRNMIRAGIPKHTAMKLSGHLTSHVFDRYDIVDHQDLEDATAKLGHRGDITGTVGVGK</sequence>
<feature type="domain" description="Tyr recombinase" evidence="3">
    <location>
        <begin position="123"/>
        <end position="302"/>
    </location>
</feature>
<keyword evidence="2" id="KW-0233">DNA recombination</keyword>
<evidence type="ECO:0000256" key="2">
    <source>
        <dbReference type="ARBA" id="ARBA00023172"/>
    </source>
</evidence>
<organism evidence="4">
    <name type="scientific">marine sediment metagenome</name>
    <dbReference type="NCBI Taxonomy" id="412755"/>
    <lineage>
        <taxon>unclassified sequences</taxon>
        <taxon>metagenomes</taxon>
        <taxon>ecological metagenomes</taxon>
    </lineage>
</organism>
<dbReference type="GO" id="GO:0006310">
    <property type="term" value="P:DNA recombination"/>
    <property type="evidence" value="ECO:0007669"/>
    <property type="project" value="UniProtKB-KW"/>
</dbReference>
<keyword evidence="1" id="KW-0238">DNA-binding</keyword>
<dbReference type="Gene3D" id="1.10.443.10">
    <property type="entry name" value="Intergrase catalytic core"/>
    <property type="match status" value="1"/>
</dbReference>
<dbReference type="PANTHER" id="PTHR30349:SF41">
    <property type="entry name" value="INTEGRASE_RECOMBINASE PROTEIN MJ0367-RELATED"/>
    <property type="match status" value="1"/>
</dbReference>
<reference evidence="4" key="1">
    <citation type="journal article" date="2015" name="Nature">
        <title>Complex archaea that bridge the gap between prokaryotes and eukaryotes.</title>
        <authorList>
            <person name="Spang A."/>
            <person name="Saw J.H."/>
            <person name="Jorgensen S.L."/>
            <person name="Zaremba-Niedzwiedzka K."/>
            <person name="Martijn J."/>
            <person name="Lind A.E."/>
            <person name="van Eijk R."/>
            <person name="Schleper C."/>
            <person name="Guy L."/>
            <person name="Ettema T.J."/>
        </authorList>
    </citation>
    <scope>NUCLEOTIDE SEQUENCE</scope>
</reference>
<dbReference type="AlphaFoldDB" id="A0A0F9BX09"/>
<proteinExistence type="predicted"/>
<evidence type="ECO:0000313" key="4">
    <source>
        <dbReference type="EMBL" id="KKL26434.1"/>
    </source>
</evidence>
<dbReference type="GO" id="GO:0015074">
    <property type="term" value="P:DNA integration"/>
    <property type="evidence" value="ECO:0007669"/>
    <property type="project" value="InterPro"/>
</dbReference>
<name>A0A0F9BX09_9ZZZZ</name>
<protein>
    <recommendedName>
        <fullName evidence="3">Tyr recombinase domain-containing protein</fullName>
    </recommendedName>
</protein>
<evidence type="ECO:0000259" key="3">
    <source>
        <dbReference type="PROSITE" id="PS51898"/>
    </source>
</evidence>
<dbReference type="EMBL" id="LAZR01035841">
    <property type="protein sequence ID" value="KKL26434.1"/>
    <property type="molecule type" value="Genomic_DNA"/>
</dbReference>
<dbReference type="GO" id="GO:0003677">
    <property type="term" value="F:DNA binding"/>
    <property type="evidence" value="ECO:0007669"/>
    <property type="project" value="UniProtKB-KW"/>
</dbReference>
<dbReference type="InterPro" id="IPR002104">
    <property type="entry name" value="Integrase_catalytic"/>
</dbReference>
<dbReference type="Pfam" id="PF00589">
    <property type="entry name" value="Phage_integrase"/>
    <property type="match status" value="1"/>
</dbReference>
<gene>
    <name evidence="4" type="ORF">LCGC14_2395310</name>
</gene>